<dbReference type="GeneID" id="39601587"/>
<dbReference type="VEuPathDB" id="FungiDB:C8Q69DRAFT_499011"/>
<sequence>MHWLNEDISDFKIRIIDGEWSKLDHGVEKDSEILTAGEIEIPLLRSTYFPASNSAETTPLLSPSLSNTMSVRAPLVQGGHIRDPLRVPEAFISRTLPEVYNNTIVVAATHPALNSTHATSDGWFLSDFYAFNYLLKGMGHPGDKDQNVSGQVLHAYQIPSSGYG</sequence>
<protein>
    <submittedName>
        <fullName evidence="1">Uncharacterized protein</fullName>
    </submittedName>
</protein>
<dbReference type="EMBL" id="RCNU01000006">
    <property type="protein sequence ID" value="RWQ95224.1"/>
    <property type="molecule type" value="Genomic_DNA"/>
</dbReference>
<proteinExistence type="predicted"/>
<dbReference type="Proteomes" id="UP000283841">
    <property type="component" value="Unassembled WGS sequence"/>
</dbReference>
<organism evidence="1 2">
    <name type="scientific">Byssochlamys spectabilis</name>
    <name type="common">Paecilomyces variotii</name>
    <dbReference type="NCBI Taxonomy" id="264951"/>
    <lineage>
        <taxon>Eukaryota</taxon>
        <taxon>Fungi</taxon>
        <taxon>Dikarya</taxon>
        <taxon>Ascomycota</taxon>
        <taxon>Pezizomycotina</taxon>
        <taxon>Eurotiomycetes</taxon>
        <taxon>Eurotiomycetidae</taxon>
        <taxon>Eurotiales</taxon>
        <taxon>Thermoascaceae</taxon>
        <taxon>Paecilomyces</taxon>
    </lineage>
</organism>
<dbReference type="STRING" id="264951.A0A443HTY7"/>
<gene>
    <name evidence="1" type="ORF">C8Q69DRAFT_499011</name>
</gene>
<name>A0A443HTY7_BYSSP</name>
<dbReference type="RefSeq" id="XP_028484869.1">
    <property type="nucleotide sequence ID" value="XM_028632310.1"/>
</dbReference>
<keyword evidence="2" id="KW-1185">Reference proteome</keyword>
<reference evidence="1 2" key="1">
    <citation type="journal article" date="2018" name="Front. Microbiol.">
        <title>Genomic and genetic insights into a cosmopolitan fungus, Paecilomyces variotii (Eurotiales).</title>
        <authorList>
            <person name="Urquhart A.S."/>
            <person name="Mondo S.J."/>
            <person name="Makela M.R."/>
            <person name="Hane J.K."/>
            <person name="Wiebenga A."/>
            <person name="He G."/>
            <person name="Mihaltcheva S."/>
            <person name="Pangilinan J."/>
            <person name="Lipzen A."/>
            <person name="Barry K."/>
            <person name="de Vries R.P."/>
            <person name="Grigoriev I.V."/>
            <person name="Idnurm A."/>
        </authorList>
    </citation>
    <scope>NUCLEOTIDE SEQUENCE [LARGE SCALE GENOMIC DNA]</scope>
    <source>
        <strain evidence="1 2">CBS 101075</strain>
    </source>
</reference>
<dbReference type="AlphaFoldDB" id="A0A443HTY7"/>
<comment type="caution">
    <text evidence="1">The sequence shown here is derived from an EMBL/GenBank/DDBJ whole genome shotgun (WGS) entry which is preliminary data.</text>
</comment>
<accession>A0A443HTY7</accession>
<evidence type="ECO:0000313" key="2">
    <source>
        <dbReference type="Proteomes" id="UP000283841"/>
    </source>
</evidence>
<evidence type="ECO:0000313" key="1">
    <source>
        <dbReference type="EMBL" id="RWQ95224.1"/>
    </source>
</evidence>